<dbReference type="InterPro" id="IPR045518">
    <property type="entry name" value="2EXR"/>
</dbReference>
<keyword evidence="4" id="KW-1185">Reference proteome</keyword>
<dbReference type="GeneID" id="80889370"/>
<evidence type="ECO:0000313" key="3">
    <source>
        <dbReference type="EMBL" id="KAJ4147703.1"/>
    </source>
</evidence>
<dbReference type="EMBL" id="JAJHUN010000010">
    <property type="protein sequence ID" value="KAJ4147703.1"/>
    <property type="molecule type" value="Genomic_DNA"/>
</dbReference>
<feature type="region of interest" description="Disordered" evidence="1">
    <location>
        <begin position="1"/>
        <end position="62"/>
    </location>
</feature>
<evidence type="ECO:0000256" key="1">
    <source>
        <dbReference type="SAM" id="MobiDB-lite"/>
    </source>
</evidence>
<gene>
    <name evidence="3" type="ORF">LMH87_002211</name>
</gene>
<organism evidence="3 4">
    <name type="scientific">Akanthomyces muscarius</name>
    <name type="common">Entomopathogenic fungus</name>
    <name type="synonym">Lecanicillium muscarium</name>
    <dbReference type="NCBI Taxonomy" id="2231603"/>
    <lineage>
        <taxon>Eukaryota</taxon>
        <taxon>Fungi</taxon>
        <taxon>Dikarya</taxon>
        <taxon>Ascomycota</taxon>
        <taxon>Pezizomycotina</taxon>
        <taxon>Sordariomycetes</taxon>
        <taxon>Hypocreomycetidae</taxon>
        <taxon>Hypocreales</taxon>
        <taxon>Cordycipitaceae</taxon>
        <taxon>Akanthomyces</taxon>
    </lineage>
</organism>
<dbReference type="RefSeq" id="XP_056050644.1">
    <property type="nucleotide sequence ID" value="XM_056193625.1"/>
</dbReference>
<feature type="domain" description="2EXR" evidence="2">
    <location>
        <begin position="69"/>
        <end position="122"/>
    </location>
</feature>
<evidence type="ECO:0000313" key="4">
    <source>
        <dbReference type="Proteomes" id="UP001144673"/>
    </source>
</evidence>
<dbReference type="AlphaFoldDB" id="A0A9W8Q6E6"/>
<feature type="compositionally biased region" description="Polar residues" evidence="1">
    <location>
        <begin position="52"/>
        <end position="62"/>
    </location>
</feature>
<sequence>MGPLPKAGQRQGNTALTPRDKSMQEHTVPSGGATLVSSASSVSSPGALAGSNNSSRTPSMRTSELARGFQRLPAELRLKIWWCATEPRVIILDDLLRWPHAYPLPSVAQINREARFESRKGYVAVGPGQSSHVHFGRDIFVCDASITEATSDEPLEALATRVERLAFWDCFPDDNRVELPYFYSTYLAASQAAASAAVMSTGTVPFSSGIAAPSNGPRLPAVDFDKLWFPNLRDLWIVKVGGVNRAWLIDADLEQEAAPEKVTTAEASSPCLSAAPLSQHPHSRQTARKFRYWVQDNVVEMAPLSLDDPDTRLVLREGRCGKTDCQELNRGRPILLSKVSFMEGKYRPSQGWLRIAPWDGRDTDDSSTSEGSIPGKDMGEGRGNKPRNCSRDSMRWVVVERILTFSLRWESSDDTDEGSRRHIGAQSHA</sequence>
<protein>
    <recommendedName>
        <fullName evidence="2">2EXR domain-containing protein</fullName>
    </recommendedName>
</protein>
<dbReference type="KEGG" id="amus:LMH87_002211"/>
<dbReference type="Proteomes" id="UP001144673">
    <property type="component" value="Chromosome 3"/>
</dbReference>
<name>A0A9W8Q6E6_AKAMU</name>
<feature type="compositionally biased region" description="Basic and acidic residues" evidence="1">
    <location>
        <begin position="377"/>
        <end position="389"/>
    </location>
</feature>
<feature type="region of interest" description="Disordered" evidence="1">
    <location>
        <begin position="357"/>
        <end position="389"/>
    </location>
</feature>
<accession>A0A9W8Q6E6</accession>
<feature type="compositionally biased region" description="Low complexity" evidence="1">
    <location>
        <begin position="30"/>
        <end position="51"/>
    </location>
</feature>
<comment type="caution">
    <text evidence="3">The sequence shown here is derived from an EMBL/GenBank/DDBJ whole genome shotgun (WGS) entry which is preliminary data.</text>
</comment>
<reference evidence="3" key="1">
    <citation type="journal article" date="2023" name="Access Microbiol">
        <title>De-novo genome assembly for Akanthomyces muscarius, a biocontrol agent of insect agricultural pests.</title>
        <authorList>
            <person name="Erdos Z."/>
            <person name="Studholme D.J."/>
            <person name="Raymond B."/>
            <person name="Sharma M."/>
        </authorList>
    </citation>
    <scope>NUCLEOTIDE SEQUENCE</scope>
    <source>
        <strain evidence="3">Ve6</strain>
    </source>
</reference>
<dbReference type="Pfam" id="PF20150">
    <property type="entry name" value="2EXR"/>
    <property type="match status" value="1"/>
</dbReference>
<evidence type="ECO:0000259" key="2">
    <source>
        <dbReference type="Pfam" id="PF20150"/>
    </source>
</evidence>
<proteinExistence type="predicted"/>